<dbReference type="AlphaFoldDB" id="A0A176WKU7"/>
<evidence type="ECO:0000313" key="2">
    <source>
        <dbReference type="EMBL" id="OAE32942.1"/>
    </source>
</evidence>
<dbReference type="EMBL" id="LVLJ01000698">
    <property type="protein sequence ID" value="OAE32942.1"/>
    <property type="molecule type" value="Genomic_DNA"/>
</dbReference>
<gene>
    <name evidence="2" type="ORF">AXG93_673s1190</name>
</gene>
<comment type="caution">
    <text evidence="2">The sequence shown here is derived from an EMBL/GenBank/DDBJ whole genome shotgun (WGS) entry which is preliminary data.</text>
</comment>
<reference evidence="2" key="1">
    <citation type="submission" date="2016-03" db="EMBL/GenBank/DDBJ databases">
        <title>Mechanisms controlling the formation of the plant cell surface in tip-growing cells are functionally conserved among land plants.</title>
        <authorList>
            <person name="Honkanen S."/>
            <person name="Jones V.A."/>
            <person name="Morieri G."/>
            <person name="Champion C."/>
            <person name="Hetherington A.J."/>
            <person name="Kelly S."/>
            <person name="Saint-Marcoux D."/>
            <person name="Proust H."/>
            <person name="Prescott H."/>
            <person name="Dolan L."/>
        </authorList>
    </citation>
    <scope>NUCLEOTIDE SEQUENCE [LARGE SCALE GENOMIC DNA]</scope>
    <source>
        <tissue evidence="2">Whole gametophyte</tissue>
    </source>
</reference>
<sequence length="645" mass="71688">MVLEKSNTLQLGEGGEEESNGGCHGMKLLQANDVQWRPPNQQFEHRATPAAQSVLEEEDDDGRGTLSPAWAAQPWRIPAAVSNLLVKLRSKDAPHSLGLRELQSPGFGALFGGADQKWMNLSAEVIATIRMMLVEAIGECQTLRALDLGNSHKLPRFHLALGELENLLERLESSEVLVELILDGNEILETEDGSKSLARFLRNNSSLETLHIVDSALNPLIVDSLVAHGHPSLKNLRLYLNPIEDGVFDTVSSILRACPKLQAMPGVEWRCDDAEDAARWAGVLSEHESFKEVEIAGPVEALAAFLRRVLDSSCLLCSKKSLSKLKMMALDDLHRRMPERIVSLTVAANRNLEKVDLVGVSLGSGEWQQIFRTLKRNGVVRNLQLEDMRDGFDSEAWRELGSLVESSSKLQVLKIHDSRSNLSDAASRPCVQHLFSALQINRSVKKIKLLLFGHEIDHEGVSALAKSLETNHVLEQLALEGCVISNMEVLFRSLRHNNKLEKLGLHSCRGLNDEAYQELLGALRINQSIREIELSYTWWATPEKKVGKWAIVCEAMRVSERKELWGPQAFEQMNICSLRVPGGLSGGLGWDLFPTLNTFMPGREYASDRSTFRFHAKKSIFCAISAAILLSGGVMEAWMDVFESS</sequence>
<dbReference type="Gene3D" id="3.80.10.10">
    <property type="entry name" value="Ribonuclease Inhibitor"/>
    <property type="match status" value="3"/>
</dbReference>
<accession>A0A176WKU7</accession>
<dbReference type="SUPFAM" id="SSF52047">
    <property type="entry name" value="RNI-like"/>
    <property type="match status" value="2"/>
</dbReference>
<protein>
    <submittedName>
        <fullName evidence="2">Uncharacterized protein</fullName>
    </submittedName>
</protein>
<feature type="compositionally biased region" description="Polar residues" evidence="1">
    <location>
        <begin position="1"/>
        <end position="10"/>
    </location>
</feature>
<keyword evidence="3" id="KW-1185">Reference proteome</keyword>
<proteinExistence type="predicted"/>
<organism evidence="2 3">
    <name type="scientific">Marchantia polymorpha subsp. ruderalis</name>
    <dbReference type="NCBI Taxonomy" id="1480154"/>
    <lineage>
        <taxon>Eukaryota</taxon>
        <taxon>Viridiplantae</taxon>
        <taxon>Streptophyta</taxon>
        <taxon>Embryophyta</taxon>
        <taxon>Marchantiophyta</taxon>
        <taxon>Marchantiopsida</taxon>
        <taxon>Marchantiidae</taxon>
        <taxon>Marchantiales</taxon>
        <taxon>Marchantiaceae</taxon>
        <taxon>Marchantia</taxon>
    </lineage>
</organism>
<dbReference type="Proteomes" id="UP000077202">
    <property type="component" value="Unassembled WGS sequence"/>
</dbReference>
<name>A0A176WKU7_MARPO</name>
<evidence type="ECO:0000313" key="3">
    <source>
        <dbReference type="Proteomes" id="UP000077202"/>
    </source>
</evidence>
<dbReference type="PANTHER" id="PTHR47679">
    <property type="entry name" value="PROTEIN TORNADO 1"/>
    <property type="match status" value="1"/>
</dbReference>
<dbReference type="InterPro" id="IPR032675">
    <property type="entry name" value="LRR_dom_sf"/>
</dbReference>
<feature type="region of interest" description="Disordered" evidence="1">
    <location>
        <begin position="44"/>
        <end position="69"/>
    </location>
</feature>
<dbReference type="PANTHER" id="PTHR47679:SF1">
    <property type="entry name" value="PROTEIN TORNADO 1"/>
    <property type="match status" value="1"/>
</dbReference>
<feature type="region of interest" description="Disordered" evidence="1">
    <location>
        <begin position="1"/>
        <end position="25"/>
    </location>
</feature>
<evidence type="ECO:0000256" key="1">
    <source>
        <dbReference type="SAM" id="MobiDB-lite"/>
    </source>
</evidence>